<feature type="domain" description="Alpha/beta hydrolase fold-3" evidence="2">
    <location>
        <begin position="127"/>
        <end position="249"/>
    </location>
</feature>
<evidence type="ECO:0000313" key="3">
    <source>
        <dbReference type="EMBL" id="CCG84204.1"/>
    </source>
</evidence>
<evidence type="ECO:0000256" key="1">
    <source>
        <dbReference type="SAM" id="MobiDB-lite"/>
    </source>
</evidence>
<dbReference type="PANTHER" id="PTHR23025">
    <property type="entry name" value="TRIACYLGLYCEROL LIPASE"/>
    <property type="match status" value="1"/>
</dbReference>
<protein>
    <recommendedName>
        <fullName evidence="2">Alpha/beta hydrolase fold-3 domain-containing protein</fullName>
    </recommendedName>
</protein>
<gene>
    <name evidence="3" type="ORF">TAPDE_004607</name>
</gene>
<keyword evidence="4" id="KW-1185">Reference proteome</keyword>
<dbReference type="GO" id="GO:0004771">
    <property type="term" value="F:sterol ester esterase activity"/>
    <property type="evidence" value="ECO:0007669"/>
    <property type="project" value="TreeGrafter"/>
</dbReference>
<accession>R4XI89</accession>
<dbReference type="PANTHER" id="PTHR23025:SF3">
    <property type="entry name" value="HORMONE-SENSITIVE LIPASE"/>
    <property type="match status" value="1"/>
</dbReference>
<proteinExistence type="predicted"/>
<sequence>MYSANFYRATWLLTALDAGFWTAMPIKPNWIRHTASLLFSVYYLVFANQADEKVRKIRATITVEQLRLSWQKVNTPVIKTMSQLLRPKIAIIKKVQIPRGDELAPVDAWLYFDGTPEELANQEKIVISFPGGGFVSMSPREHDDSHTAWAKKLGAPLLSIDYRKAPEHVYPYAIYECFDAYREVMTSKGAALGMGMNKLRKVALVGDSAGGNYVAAVMLMLLENQSVPQIPLPSGLVLIYPFLDFNITSWMSADHLRLLRQESSKDFGVLNSKRHHERRKSSLKLSDLKSQAQESISRDQKRTNKSNHSRTASADRNHERPLGTRVAMTSRVSFFQDRIISPDMMRAMALLYIGPHNKPDFQTDYLLSPILAPSDLLAKFPKTYFMCGEVDPFVDDTVIMAARIREAKQNAAQRRHDLAMSIPRSRTQDLSDDVEMTLVRGTSHGFLQMRAILPEARNSIARCRSWMQDILRDDPTPARPRRREKPNSISTRSGKTKFTAGGESDDEPTPATPKSPSSAKFMSGPPTPAPEASDINPVTGLKRGMTHDQWENKHLMSQDELLSNRKTAITRTIVGNMHEGGI</sequence>
<organism evidence="3 4">
    <name type="scientific">Taphrina deformans (strain PYCC 5710 / ATCC 11124 / CBS 356.35 / IMI 108563 / JCM 9778 / NBRC 8474)</name>
    <name type="common">Peach leaf curl fungus</name>
    <name type="synonym">Lalaria deformans</name>
    <dbReference type="NCBI Taxonomy" id="1097556"/>
    <lineage>
        <taxon>Eukaryota</taxon>
        <taxon>Fungi</taxon>
        <taxon>Dikarya</taxon>
        <taxon>Ascomycota</taxon>
        <taxon>Taphrinomycotina</taxon>
        <taxon>Taphrinomycetes</taxon>
        <taxon>Taphrinales</taxon>
        <taxon>Taphrinaceae</taxon>
        <taxon>Taphrina</taxon>
    </lineage>
</organism>
<feature type="region of interest" description="Disordered" evidence="1">
    <location>
        <begin position="270"/>
        <end position="322"/>
    </location>
</feature>
<comment type="caution">
    <text evidence="3">The sequence shown here is derived from an EMBL/GenBank/DDBJ whole genome shotgun (WGS) entry which is preliminary data.</text>
</comment>
<dbReference type="InterPro" id="IPR013094">
    <property type="entry name" value="AB_hydrolase_3"/>
</dbReference>
<reference evidence="3 4" key="1">
    <citation type="journal article" date="2013" name="MBio">
        <title>Genome sequencing of the plant pathogen Taphrina deformans, the causal agent of peach leaf curl.</title>
        <authorList>
            <person name="Cisse O.H."/>
            <person name="Almeida J.M.G.C.F."/>
            <person name="Fonseca A."/>
            <person name="Kumar A.A."/>
            <person name="Salojaervi J."/>
            <person name="Overmyer K."/>
            <person name="Hauser P.M."/>
            <person name="Pagni M."/>
        </authorList>
    </citation>
    <scope>NUCLEOTIDE SEQUENCE [LARGE SCALE GENOMIC DNA]</scope>
    <source>
        <strain evidence="4">PYCC 5710 / ATCC 11124 / CBS 356.35 / IMI 108563 / JCM 9778 / NBRC 8474</strain>
    </source>
</reference>
<name>R4XI89_TAPDE</name>
<evidence type="ECO:0000313" key="4">
    <source>
        <dbReference type="Proteomes" id="UP000013776"/>
    </source>
</evidence>
<feature type="compositionally biased region" description="Basic residues" evidence="1">
    <location>
        <begin position="272"/>
        <end position="282"/>
    </location>
</feature>
<evidence type="ECO:0000259" key="2">
    <source>
        <dbReference type="Pfam" id="PF07859"/>
    </source>
</evidence>
<dbReference type="OrthoDB" id="5570009at2759"/>
<dbReference type="AlphaFoldDB" id="R4XI89"/>
<dbReference type="Gene3D" id="3.40.50.1820">
    <property type="entry name" value="alpha/beta hydrolase"/>
    <property type="match status" value="1"/>
</dbReference>
<feature type="domain" description="Alpha/beta hydrolase fold-3" evidence="2">
    <location>
        <begin position="333"/>
        <end position="415"/>
    </location>
</feature>
<dbReference type="GO" id="GO:0005829">
    <property type="term" value="C:cytosol"/>
    <property type="evidence" value="ECO:0007669"/>
    <property type="project" value="TreeGrafter"/>
</dbReference>
<dbReference type="Proteomes" id="UP000013776">
    <property type="component" value="Unassembled WGS sequence"/>
</dbReference>
<dbReference type="STRING" id="1097556.R4XI89"/>
<feature type="compositionally biased region" description="Basic and acidic residues" evidence="1">
    <location>
        <begin position="313"/>
        <end position="322"/>
    </location>
</feature>
<dbReference type="EMBL" id="CAHR02000212">
    <property type="protein sequence ID" value="CCG84204.1"/>
    <property type="molecule type" value="Genomic_DNA"/>
</dbReference>
<dbReference type="GO" id="GO:0019433">
    <property type="term" value="P:triglyceride catabolic process"/>
    <property type="evidence" value="ECO:0007669"/>
    <property type="project" value="TreeGrafter"/>
</dbReference>
<dbReference type="SUPFAM" id="SSF53474">
    <property type="entry name" value="alpha/beta-Hydrolases"/>
    <property type="match status" value="1"/>
</dbReference>
<dbReference type="GO" id="GO:0004806">
    <property type="term" value="F:triacylglycerol lipase activity"/>
    <property type="evidence" value="ECO:0007669"/>
    <property type="project" value="TreeGrafter"/>
</dbReference>
<dbReference type="Pfam" id="PF07859">
    <property type="entry name" value="Abhydrolase_3"/>
    <property type="match status" value="2"/>
</dbReference>
<feature type="region of interest" description="Disordered" evidence="1">
    <location>
        <begin position="471"/>
        <end position="542"/>
    </location>
</feature>
<dbReference type="eggNOG" id="KOG4388">
    <property type="taxonomic scope" value="Eukaryota"/>
</dbReference>
<dbReference type="InterPro" id="IPR029058">
    <property type="entry name" value="AB_hydrolase_fold"/>
</dbReference>